<dbReference type="AlphaFoldDB" id="A0A370C4I5"/>
<proteinExistence type="predicted"/>
<gene>
    <name evidence="1" type="ORF">M747DRAFT_237374</name>
</gene>
<dbReference type="Proteomes" id="UP000253845">
    <property type="component" value="Unassembled WGS sequence"/>
</dbReference>
<sequence>MGLYSVNSSGSSSSSIILSRITADERGDSIPSRLLVDKPFTHSTHIPRIPRDPFTAPAGRAKPLNWARQHYGSVEALEYLPGTLPILTDSAGYQAVSGSLRYPVSPSILPYHDLKLILVKVLALRNSSPRISLASPHLNTDRLQMSLAAPSSLNYIIPSFTLQATLIRTGLPAHLPKTRCLSPRVAAVPIPPKKLKQGPRLVRIGRWGGWPRFSHSGRPNHDVLHACGQHAFAFLPPKNVDDRRVTVVVPMSAADHRCFSPFQFSDCHPSVHTSAVLCPFPPYLEVDSSLLLGVLMDLFGSPFVARRQQSRQIIGKTGSSSSYCHLSGPRRMLCVFIRTLVSSESPGQGDIHLQAATQPKPMQRVQGVWAGLVEYNGVSEACTMGTRPLSSENIGGRASPDCRDPLMSVSPMLWGLKNAGWDGSPDLCAAYMRLRHDACTFGN</sequence>
<evidence type="ECO:0000313" key="1">
    <source>
        <dbReference type="EMBL" id="RDH20341.1"/>
    </source>
</evidence>
<organism evidence="1 2">
    <name type="scientific">Aspergillus niger ATCC 13496</name>
    <dbReference type="NCBI Taxonomy" id="1353008"/>
    <lineage>
        <taxon>Eukaryota</taxon>
        <taxon>Fungi</taxon>
        <taxon>Dikarya</taxon>
        <taxon>Ascomycota</taxon>
        <taxon>Pezizomycotina</taxon>
        <taxon>Eurotiomycetes</taxon>
        <taxon>Eurotiomycetidae</taxon>
        <taxon>Eurotiales</taxon>
        <taxon>Aspergillaceae</taxon>
        <taxon>Aspergillus</taxon>
        <taxon>Aspergillus subgen. Circumdati</taxon>
    </lineage>
</organism>
<dbReference type="VEuPathDB" id="FungiDB:M747DRAFT_237374"/>
<name>A0A370C4I5_ASPNG</name>
<protein>
    <submittedName>
        <fullName evidence="1">Uncharacterized protein</fullName>
    </submittedName>
</protein>
<dbReference type="EMBL" id="KZ851915">
    <property type="protein sequence ID" value="RDH20341.1"/>
    <property type="molecule type" value="Genomic_DNA"/>
</dbReference>
<reference evidence="1 2" key="1">
    <citation type="submission" date="2018-07" db="EMBL/GenBank/DDBJ databases">
        <title>Section-level genome sequencing of Aspergillus section Nigri to investigate inter- and intra-species variation.</title>
        <authorList>
            <consortium name="DOE Joint Genome Institute"/>
            <person name="Vesth T.C."/>
            <person name="Nybo J.L."/>
            <person name="Theobald S."/>
            <person name="Frisvad J.C."/>
            <person name="Larsen T.O."/>
            <person name="Nielsen K.F."/>
            <person name="Hoof J.B."/>
            <person name="Brandl J."/>
            <person name="Salamov A."/>
            <person name="Riley R."/>
            <person name="Gladden J.M."/>
            <person name="Phatale P."/>
            <person name="Nielsen M.T."/>
            <person name="Lyhne E.K."/>
            <person name="Kogle M.E."/>
            <person name="Strasser K."/>
            <person name="McDonnell E."/>
            <person name="Barry K."/>
            <person name="Clum A."/>
            <person name="Chen C."/>
            <person name="Nolan M."/>
            <person name="Sandor L."/>
            <person name="Kuo A."/>
            <person name="Lipzen A."/>
            <person name="Hainaut M."/>
            <person name="Drula E."/>
            <person name="Tsang A."/>
            <person name="Magnuson J.K."/>
            <person name="Henrissat B."/>
            <person name="Wiebenga A."/>
            <person name="Simmons B.A."/>
            <person name="Makela M.R."/>
            <person name="De vries R.P."/>
            <person name="Grigoriev I.V."/>
            <person name="Mortensen U.H."/>
            <person name="Baker S.E."/>
            <person name="Andersen M.R."/>
        </authorList>
    </citation>
    <scope>NUCLEOTIDE SEQUENCE [LARGE SCALE GENOMIC DNA]</scope>
    <source>
        <strain evidence="1 2">ATCC 13496</strain>
    </source>
</reference>
<accession>A0A370C4I5</accession>
<evidence type="ECO:0000313" key="2">
    <source>
        <dbReference type="Proteomes" id="UP000253845"/>
    </source>
</evidence>